<evidence type="ECO:0000313" key="2">
    <source>
        <dbReference type="EMBL" id="KZV18041.1"/>
    </source>
</evidence>
<accession>A0A2Z7A8P6</accession>
<dbReference type="EMBL" id="KV017555">
    <property type="protein sequence ID" value="KZV18041.1"/>
    <property type="molecule type" value="Genomic_DNA"/>
</dbReference>
<feature type="compositionally biased region" description="Polar residues" evidence="1">
    <location>
        <begin position="179"/>
        <end position="208"/>
    </location>
</feature>
<reference evidence="2 3" key="1">
    <citation type="journal article" date="2015" name="Proc. Natl. Acad. Sci. U.S.A.">
        <title>The resurrection genome of Boea hygrometrica: A blueprint for survival of dehydration.</title>
        <authorList>
            <person name="Xiao L."/>
            <person name="Yang G."/>
            <person name="Zhang L."/>
            <person name="Yang X."/>
            <person name="Zhao S."/>
            <person name="Ji Z."/>
            <person name="Zhou Q."/>
            <person name="Hu M."/>
            <person name="Wang Y."/>
            <person name="Chen M."/>
            <person name="Xu Y."/>
            <person name="Jin H."/>
            <person name="Xiao X."/>
            <person name="Hu G."/>
            <person name="Bao F."/>
            <person name="Hu Y."/>
            <person name="Wan P."/>
            <person name="Li L."/>
            <person name="Deng X."/>
            <person name="Kuang T."/>
            <person name="Xiang C."/>
            <person name="Zhu J.K."/>
            <person name="Oliver M.J."/>
            <person name="He Y."/>
        </authorList>
    </citation>
    <scope>NUCLEOTIDE SEQUENCE [LARGE SCALE GENOMIC DNA]</scope>
    <source>
        <strain evidence="3">cv. XS01</strain>
    </source>
</reference>
<protein>
    <submittedName>
        <fullName evidence="2">Uncharacterized protein</fullName>
    </submittedName>
</protein>
<keyword evidence="3" id="KW-1185">Reference proteome</keyword>
<proteinExistence type="predicted"/>
<dbReference type="AlphaFoldDB" id="A0A2Z7A8P6"/>
<name>A0A2Z7A8P6_9LAMI</name>
<dbReference type="Proteomes" id="UP000250235">
    <property type="component" value="Unassembled WGS sequence"/>
</dbReference>
<gene>
    <name evidence="2" type="ORF">F511_38891</name>
</gene>
<sequence length="226" mass="25550">MWELPTLLIVAIRSQQEDEGDGGYPFGLQHRHPVLSYNYNKIIPEQPDLKPEQQKQICAYANRLHRESILLRSSSSSPKSSKEVYNKALKQKESSATTLVSVGAVYRWQSEYKSFDLDHTLNRFGTYPNDVAQRTAPSLGHVIPLTTSETLNDIASQPRPERPDLISELTSAHWIPSPRISNTSRQPDLTSSSDYNQPKQNMKLPTSTCHFPDLTNTLMNSTIVQI</sequence>
<organism evidence="2 3">
    <name type="scientific">Dorcoceras hygrometricum</name>
    <dbReference type="NCBI Taxonomy" id="472368"/>
    <lineage>
        <taxon>Eukaryota</taxon>
        <taxon>Viridiplantae</taxon>
        <taxon>Streptophyta</taxon>
        <taxon>Embryophyta</taxon>
        <taxon>Tracheophyta</taxon>
        <taxon>Spermatophyta</taxon>
        <taxon>Magnoliopsida</taxon>
        <taxon>eudicotyledons</taxon>
        <taxon>Gunneridae</taxon>
        <taxon>Pentapetalae</taxon>
        <taxon>asterids</taxon>
        <taxon>lamiids</taxon>
        <taxon>Lamiales</taxon>
        <taxon>Gesneriaceae</taxon>
        <taxon>Didymocarpoideae</taxon>
        <taxon>Trichosporeae</taxon>
        <taxon>Loxocarpinae</taxon>
        <taxon>Dorcoceras</taxon>
    </lineage>
</organism>
<evidence type="ECO:0000313" key="3">
    <source>
        <dbReference type="Proteomes" id="UP000250235"/>
    </source>
</evidence>
<evidence type="ECO:0000256" key="1">
    <source>
        <dbReference type="SAM" id="MobiDB-lite"/>
    </source>
</evidence>
<feature type="region of interest" description="Disordered" evidence="1">
    <location>
        <begin position="176"/>
        <end position="208"/>
    </location>
</feature>